<gene>
    <name evidence="2" type="ORF">NQ317_013589</name>
</gene>
<name>A0ABQ9IWD9_9CUCU</name>
<dbReference type="Gene3D" id="2.120.10.80">
    <property type="entry name" value="Kelch-type beta propeller"/>
    <property type="match status" value="1"/>
</dbReference>
<proteinExistence type="predicted"/>
<dbReference type="Proteomes" id="UP001162164">
    <property type="component" value="Unassembled WGS sequence"/>
</dbReference>
<organism evidence="2 3">
    <name type="scientific">Molorchus minor</name>
    <dbReference type="NCBI Taxonomy" id="1323400"/>
    <lineage>
        <taxon>Eukaryota</taxon>
        <taxon>Metazoa</taxon>
        <taxon>Ecdysozoa</taxon>
        <taxon>Arthropoda</taxon>
        <taxon>Hexapoda</taxon>
        <taxon>Insecta</taxon>
        <taxon>Pterygota</taxon>
        <taxon>Neoptera</taxon>
        <taxon>Endopterygota</taxon>
        <taxon>Coleoptera</taxon>
        <taxon>Polyphaga</taxon>
        <taxon>Cucujiformia</taxon>
        <taxon>Chrysomeloidea</taxon>
        <taxon>Cerambycidae</taxon>
        <taxon>Lamiinae</taxon>
        <taxon>Monochamini</taxon>
        <taxon>Molorchus</taxon>
    </lineage>
</organism>
<evidence type="ECO:0000313" key="3">
    <source>
        <dbReference type="Proteomes" id="UP001162164"/>
    </source>
</evidence>
<reference evidence="2" key="1">
    <citation type="journal article" date="2023" name="Insect Mol. Biol.">
        <title>Genome sequencing provides insights into the evolution of gene families encoding plant cell wall-degrading enzymes in longhorned beetles.</title>
        <authorList>
            <person name="Shin N.R."/>
            <person name="Okamura Y."/>
            <person name="Kirsch R."/>
            <person name="Pauchet Y."/>
        </authorList>
    </citation>
    <scope>NUCLEOTIDE SEQUENCE</scope>
    <source>
        <strain evidence="2">MMC_N1</strain>
    </source>
</reference>
<dbReference type="InterPro" id="IPR015915">
    <property type="entry name" value="Kelch-typ_b-propeller"/>
</dbReference>
<comment type="caution">
    <text evidence="2">The sequence shown here is derived from an EMBL/GenBank/DDBJ whole genome shotgun (WGS) entry which is preliminary data.</text>
</comment>
<evidence type="ECO:0000313" key="2">
    <source>
        <dbReference type="EMBL" id="KAJ8967801.1"/>
    </source>
</evidence>
<keyword evidence="1" id="KW-0880">Kelch repeat</keyword>
<dbReference type="Pfam" id="PF01344">
    <property type="entry name" value="Kelch_1"/>
    <property type="match status" value="1"/>
</dbReference>
<protein>
    <submittedName>
        <fullName evidence="2">Uncharacterized protein</fullName>
    </submittedName>
</protein>
<dbReference type="InterPro" id="IPR006652">
    <property type="entry name" value="Kelch_1"/>
</dbReference>
<dbReference type="InterPro" id="IPR052392">
    <property type="entry name" value="Kelch-BTB_domain-containing"/>
</dbReference>
<keyword evidence="3" id="KW-1185">Reference proteome</keyword>
<evidence type="ECO:0000256" key="1">
    <source>
        <dbReference type="ARBA" id="ARBA00022441"/>
    </source>
</evidence>
<dbReference type="SMART" id="SM00612">
    <property type="entry name" value="Kelch"/>
    <property type="match status" value="1"/>
</dbReference>
<dbReference type="SUPFAM" id="SSF117281">
    <property type="entry name" value="Kelch motif"/>
    <property type="match status" value="1"/>
</dbReference>
<dbReference type="EMBL" id="JAPWTJ010002131">
    <property type="protein sequence ID" value="KAJ8967801.1"/>
    <property type="molecule type" value="Genomic_DNA"/>
</dbReference>
<dbReference type="PANTHER" id="PTHR46375">
    <property type="entry name" value="KELCH REPEAT AND BTB DOMAIN-CONTAINING PROTEIN 13-RELATED"/>
    <property type="match status" value="1"/>
</dbReference>
<sequence>MWSFDPVSRSWFSEPGLLEPRKNFGLVACNNCLYAIGGQGKHYDALNSVERYNIEERRWEEIAPMKYSRTGAACAKYRSHIWVAGGLSGKSKKRILVDSIESCNYKTDQ</sequence>
<dbReference type="PANTHER" id="PTHR46375:SF3">
    <property type="entry name" value="KELCH REPEAT AND BTB DOMAIN-CONTAINING PROTEIN 13"/>
    <property type="match status" value="1"/>
</dbReference>
<accession>A0ABQ9IWD9</accession>